<dbReference type="EMBL" id="JBHTCH010000002">
    <property type="protein sequence ID" value="MFC7359274.1"/>
    <property type="molecule type" value="Genomic_DNA"/>
</dbReference>
<evidence type="ECO:0000313" key="1">
    <source>
        <dbReference type="EMBL" id="MFC7359274.1"/>
    </source>
</evidence>
<dbReference type="PROSITE" id="PS51257">
    <property type="entry name" value="PROKAR_LIPOPROTEIN"/>
    <property type="match status" value="1"/>
</dbReference>
<dbReference type="SUPFAM" id="SSF69304">
    <property type="entry name" value="Tricorn protease N-terminal domain"/>
    <property type="match status" value="1"/>
</dbReference>
<proteinExistence type="predicted"/>
<evidence type="ECO:0000313" key="2">
    <source>
        <dbReference type="Proteomes" id="UP001596524"/>
    </source>
</evidence>
<keyword evidence="2" id="KW-1185">Reference proteome</keyword>
<accession>A0ABW2MYH1</accession>
<sequence length="327" mass="33444">MRLNRGAALAAVVMVLGGCGDQAPAQPSEGSSDMGSLTSTDPVATGGLVWEADGVVHLADDTEIDLGGPPSSYVVAGDGVFFMAAETDEAAETGSTASGDIRFAAPDQEPVDTGLRLRADTLRSSPDGRFVAGIDVDSGEEDDFGTHLAQVVVLDLREGREVVRSSDGLGDLGHDLADLYEEVPVAIAAMTDETAYVEGVDGTFAVDVATGDIQDAHGTELPPPGSTDSPDGAWTLRNTDGVRAEIVGDHGEPVALDVDAPQWTLDWWADATTAVGVAITSDDSSSLLTCAVPDGSCEVIEASTGAMVRFPTGATDPSIVKLLGGEG</sequence>
<gene>
    <name evidence="1" type="ORF">ACFQO6_03255</name>
</gene>
<organism evidence="1 2">
    <name type="scientific">Nocardioides astragali</name>
    <dbReference type="NCBI Taxonomy" id="1776736"/>
    <lineage>
        <taxon>Bacteria</taxon>
        <taxon>Bacillati</taxon>
        <taxon>Actinomycetota</taxon>
        <taxon>Actinomycetes</taxon>
        <taxon>Propionibacteriales</taxon>
        <taxon>Nocardioidaceae</taxon>
        <taxon>Nocardioides</taxon>
    </lineage>
</organism>
<name>A0ABW2MYH1_9ACTN</name>
<comment type="caution">
    <text evidence="1">The sequence shown here is derived from an EMBL/GenBank/DDBJ whole genome shotgun (WGS) entry which is preliminary data.</text>
</comment>
<protein>
    <submittedName>
        <fullName evidence="1">Uncharacterized protein</fullName>
    </submittedName>
</protein>
<dbReference type="Proteomes" id="UP001596524">
    <property type="component" value="Unassembled WGS sequence"/>
</dbReference>
<dbReference type="RefSeq" id="WP_255892751.1">
    <property type="nucleotide sequence ID" value="NZ_JAFMZM010000007.1"/>
</dbReference>
<reference evidence="2" key="1">
    <citation type="journal article" date="2019" name="Int. J. Syst. Evol. Microbiol.">
        <title>The Global Catalogue of Microorganisms (GCM) 10K type strain sequencing project: providing services to taxonomists for standard genome sequencing and annotation.</title>
        <authorList>
            <consortium name="The Broad Institute Genomics Platform"/>
            <consortium name="The Broad Institute Genome Sequencing Center for Infectious Disease"/>
            <person name="Wu L."/>
            <person name="Ma J."/>
        </authorList>
    </citation>
    <scope>NUCLEOTIDE SEQUENCE [LARGE SCALE GENOMIC DNA]</scope>
    <source>
        <strain evidence="2">FCH27</strain>
    </source>
</reference>